<comment type="caution">
    <text evidence="1">The sequence shown here is derived from an EMBL/GenBank/DDBJ whole genome shotgun (WGS) entry which is preliminary data.</text>
</comment>
<reference evidence="1" key="1">
    <citation type="submission" date="2024-09" db="EMBL/GenBank/DDBJ databases">
        <title>Black Yeasts Isolated from many extreme environments.</title>
        <authorList>
            <person name="Coleine C."/>
            <person name="Stajich J.E."/>
            <person name="Selbmann L."/>
        </authorList>
    </citation>
    <scope>NUCLEOTIDE SEQUENCE</scope>
    <source>
        <strain evidence="1">CCFEE 5737</strain>
    </source>
</reference>
<accession>A0ACC3CVT7</accession>
<organism evidence="1 2">
    <name type="scientific">Coniosporium uncinatum</name>
    <dbReference type="NCBI Taxonomy" id="93489"/>
    <lineage>
        <taxon>Eukaryota</taxon>
        <taxon>Fungi</taxon>
        <taxon>Dikarya</taxon>
        <taxon>Ascomycota</taxon>
        <taxon>Pezizomycotina</taxon>
        <taxon>Dothideomycetes</taxon>
        <taxon>Dothideomycetes incertae sedis</taxon>
        <taxon>Coniosporium</taxon>
    </lineage>
</organism>
<dbReference type="Proteomes" id="UP001186974">
    <property type="component" value="Unassembled WGS sequence"/>
</dbReference>
<proteinExistence type="predicted"/>
<protein>
    <submittedName>
        <fullName evidence="1">Uncharacterized protein</fullName>
    </submittedName>
</protein>
<dbReference type="EMBL" id="JAWDJW010010639">
    <property type="protein sequence ID" value="KAK3045477.1"/>
    <property type="molecule type" value="Genomic_DNA"/>
</dbReference>
<feature type="non-terminal residue" evidence="1">
    <location>
        <position position="97"/>
    </location>
</feature>
<evidence type="ECO:0000313" key="1">
    <source>
        <dbReference type="EMBL" id="KAK3045477.1"/>
    </source>
</evidence>
<evidence type="ECO:0000313" key="2">
    <source>
        <dbReference type="Proteomes" id="UP001186974"/>
    </source>
</evidence>
<gene>
    <name evidence="1" type="ORF">LTS18_013776</name>
</gene>
<keyword evidence="2" id="KW-1185">Reference proteome</keyword>
<name>A0ACC3CVT7_9PEZI</name>
<sequence>MKDILETQLLINNKLVPSSNKETFPLHSPHTGKVVANVAEATVGDVDTAVAAAQAAFSAWSALSPQQRGMPLKKMAEKILAARLELAELDAISMGRP</sequence>